<protein>
    <submittedName>
        <fullName evidence="1">Uncharacterized protein</fullName>
    </submittedName>
</protein>
<organism evidence="1 2">
    <name type="scientific">Rhizopus stolonifer</name>
    <name type="common">Rhizopus nigricans</name>
    <dbReference type="NCBI Taxonomy" id="4846"/>
    <lineage>
        <taxon>Eukaryota</taxon>
        <taxon>Fungi</taxon>
        <taxon>Fungi incertae sedis</taxon>
        <taxon>Mucoromycota</taxon>
        <taxon>Mucoromycotina</taxon>
        <taxon>Mucoromycetes</taxon>
        <taxon>Mucorales</taxon>
        <taxon>Mucorineae</taxon>
        <taxon>Rhizopodaceae</taxon>
        <taxon>Rhizopus</taxon>
    </lineage>
</organism>
<name>A0A367KR61_RHIST</name>
<proteinExistence type="predicted"/>
<evidence type="ECO:0000313" key="1">
    <source>
        <dbReference type="EMBL" id="RCI04705.1"/>
    </source>
</evidence>
<dbReference type="EMBL" id="PJQM01000601">
    <property type="protein sequence ID" value="RCI04705.1"/>
    <property type="molecule type" value="Genomic_DNA"/>
</dbReference>
<gene>
    <name evidence="1" type="ORF">CU098_008931</name>
</gene>
<reference evidence="1 2" key="1">
    <citation type="journal article" date="2018" name="G3 (Bethesda)">
        <title>Phylogenetic and Phylogenomic Definition of Rhizopus Species.</title>
        <authorList>
            <person name="Gryganskyi A.P."/>
            <person name="Golan J."/>
            <person name="Dolatabadi S."/>
            <person name="Mondo S."/>
            <person name="Robb S."/>
            <person name="Idnurm A."/>
            <person name="Muszewska A."/>
            <person name="Steczkiewicz K."/>
            <person name="Masonjones S."/>
            <person name="Liao H.L."/>
            <person name="Gajdeczka M.T."/>
            <person name="Anike F."/>
            <person name="Vuek A."/>
            <person name="Anishchenko I.M."/>
            <person name="Voigt K."/>
            <person name="de Hoog G.S."/>
            <person name="Smith M.E."/>
            <person name="Heitman J."/>
            <person name="Vilgalys R."/>
            <person name="Stajich J.E."/>
        </authorList>
    </citation>
    <scope>NUCLEOTIDE SEQUENCE [LARGE SCALE GENOMIC DNA]</scope>
    <source>
        <strain evidence="1 2">LSU 92-RS-03</strain>
    </source>
</reference>
<evidence type="ECO:0000313" key="2">
    <source>
        <dbReference type="Proteomes" id="UP000253551"/>
    </source>
</evidence>
<accession>A0A367KR61</accession>
<keyword evidence="2" id="KW-1185">Reference proteome</keyword>
<dbReference type="Proteomes" id="UP000253551">
    <property type="component" value="Unassembled WGS sequence"/>
</dbReference>
<sequence>MVKQWLLCKKAHTLLVDVLTLSGPHTFDPLWNQFRHFELIETRRATKACQDDDYDLLNTGELTTFCDFWNFVERLLKDASKGLDAHVNFFVKLLQADLKSRLDNKEQAQASIFVKILNNRSKHFNKYLNTFPDQDVHLTGLVSDLLNMLIMVSYFDYVGTVDHLTTQMPLANADTSQANKAHKRLNKSVSPLKKITGYVLKTLPRDKKSIDAIYRHILMVSKYCMSVSSITAFSQQELVVLYEALDEFKTKMYQLTNNKGVDKISWSIQLTMLHFS</sequence>
<comment type="caution">
    <text evidence="1">The sequence shown here is derived from an EMBL/GenBank/DDBJ whole genome shotgun (WGS) entry which is preliminary data.</text>
</comment>
<dbReference type="OrthoDB" id="2263392at2759"/>
<dbReference type="AlphaFoldDB" id="A0A367KR61"/>